<reference evidence="2" key="1">
    <citation type="submission" date="2020-07" db="EMBL/GenBank/DDBJ databases">
        <title>Huge and variable diversity of episymbiotic CPR bacteria and DPANN archaea in groundwater ecosystems.</title>
        <authorList>
            <person name="He C.Y."/>
            <person name="Keren R."/>
            <person name="Whittaker M."/>
            <person name="Farag I.F."/>
            <person name="Doudna J."/>
            <person name="Cate J.H.D."/>
            <person name="Banfield J.F."/>
        </authorList>
    </citation>
    <scope>NUCLEOTIDE SEQUENCE</scope>
    <source>
        <strain evidence="2">NC_groundwater_1520_Pr4_B-0.1um_53_5</strain>
    </source>
</reference>
<dbReference type="SUPFAM" id="SSF50199">
    <property type="entry name" value="Staphylococcal nuclease"/>
    <property type="match status" value="1"/>
</dbReference>
<dbReference type="Proteomes" id="UP000736328">
    <property type="component" value="Unassembled WGS sequence"/>
</dbReference>
<evidence type="ECO:0000313" key="2">
    <source>
        <dbReference type="EMBL" id="MBI4727562.1"/>
    </source>
</evidence>
<evidence type="ECO:0000259" key="1">
    <source>
        <dbReference type="Pfam" id="PF00565"/>
    </source>
</evidence>
<feature type="domain" description="TNase-like" evidence="1">
    <location>
        <begin position="1"/>
        <end position="51"/>
    </location>
</feature>
<organism evidence="2 3">
    <name type="scientific">candidate division TA06 bacterium</name>
    <dbReference type="NCBI Taxonomy" id="2250710"/>
    <lineage>
        <taxon>Bacteria</taxon>
        <taxon>Bacteria division TA06</taxon>
    </lineage>
</organism>
<evidence type="ECO:0000313" key="3">
    <source>
        <dbReference type="Proteomes" id="UP000736328"/>
    </source>
</evidence>
<dbReference type="InterPro" id="IPR016071">
    <property type="entry name" value="Staphylococal_nuclease_OB-fold"/>
</dbReference>
<accession>A0A933MIW8</accession>
<comment type="caution">
    <text evidence="2">The sequence shown here is derived from an EMBL/GenBank/DDBJ whole genome shotgun (WGS) entry which is preliminary data.</text>
</comment>
<dbReference type="InterPro" id="IPR035437">
    <property type="entry name" value="SNase_OB-fold_sf"/>
</dbReference>
<protein>
    <submittedName>
        <fullName evidence="2">Thermonuclease family protein</fullName>
    </submittedName>
</protein>
<gene>
    <name evidence="2" type="ORF">HY768_10175</name>
</gene>
<dbReference type="EMBL" id="JACQXR010000138">
    <property type="protein sequence ID" value="MBI4727562.1"/>
    <property type="molecule type" value="Genomic_DNA"/>
</dbReference>
<dbReference type="AlphaFoldDB" id="A0A933MIW8"/>
<name>A0A933MIW8_UNCT6</name>
<dbReference type="Pfam" id="PF00565">
    <property type="entry name" value="SNase"/>
    <property type="match status" value="1"/>
</dbReference>
<sequence length="95" mass="11435">MAYVYINGVFVNKEMIRRGYAYAYTRFPFKYQQDFLAAEKEAIDKQYGLWNLSLRDGRITNIIKHYENMNFEGRKRFDVLMDSLVNLYKLESKVN</sequence>
<proteinExistence type="predicted"/>
<dbReference type="Gene3D" id="2.40.50.90">
    <property type="match status" value="1"/>
</dbReference>